<dbReference type="Gene3D" id="3.40.50.2300">
    <property type="match status" value="2"/>
</dbReference>
<dbReference type="KEGG" id="mhev:MHEL_55910"/>
<evidence type="ECO:0000313" key="6">
    <source>
        <dbReference type="Proteomes" id="UP000467148"/>
    </source>
</evidence>
<organism evidence="5 6">
    <name type="scientific">Mycolicibacterium helvum</name>
    <dbReference type="NCBI Taxonomy" id="1534349"/>
    <lineage>
        <taxon>Bacteria</taxon>
        <taxon>Bacillati</taxon>
        <taxon>Actinomycetota</taxon>
        <taxon>Actinomycetes</taxon>
        <taxon>Mycobacteriales</taxon>
        <taxon>Mycobacteriaceae</taxon>
        <taxon>Mycolicibacterium</taxon>
    </lineage>
</organism>
<dbReference type="SUPFAM" id="SSF53822">
    <property type="entry name" value="Periplasmic binding protein-like I"/>
    <property type="match status" value="1"/>
</dbReference>
<dbReference type="Proteomes" id="UP000467148">
    <property type="component" value="Chromosome"/>
</dbReference>
<dbReference type="Pfam" id="PF13458">
    <property type="entry name" value="Peripla_BP_6"/>
    <property type="match status" value="1"/>
</dbReference>
<protein>
    <submittedName>
        <fullName evidence="5">Branched chain amino acid ABC transporter substrate-binding protein</fullName>
    </submittedName>
</protein>
<feature type="region of interest" description="Disordered" evidence="3">
    <location>
        <begin position="81"/>
        <end position="101"/>
    </location>
</feature>
<gene>
    <name evidence="5" type="ORF">MHEL_55910</name>
</gene>
<evidence type="ECO:0000259" key="4">
    <source>
        <dbReference type="Pfam" id="PF13458"/>
    </source>
</evidence>
<dbReference type="AlphaFoldDB" id="A0A7I7TE19"/>
<sequence>MFNRSVEGRARTVACNVGAEKQLTRRWNVRGRATRSAIAASSALLAVFGIAGCNQQSPSNGGNSSQADLKIVEQVQIDQNGAEVKSDSSTAPADPAGDGKATCPPVSIAMAGALNGPDAALGINIKYGVQLAIDKHNAANPGCQVQLKPFDTEGDPQKATAIAPQIVDDAFTIGLVGPAFSGETKATGAVFDQAGLVAATASATNVTLSEQGWKTFFRGLANDGVQGPSVANYLKNTLQQKKVCVVDDSTDYGTGLAQAVRETLGPVAVSACNISVKKGDKDFSAAVTQVKGQSPDSVFYSGYYAEAAPFVQQLRDGGYTGKFVSADGTKDPEFVKQAGQSSKDAILSCPCGPATGSFADEYTKKFGQAPGTYSTEGYDLGTVLLKGIDAGKITRPDLLEWVKNYKGQGVARKYQWTDTGELTTTLIWIYKVQ</sequence>
<name>A0A7I7TE19_9MYCO</name>
<evidence type="ECO:0000256" key="1">
    <source>
        <dbReference type="ARBA" id="ARBA00010062"/>
    </source>
</evidence>
<proteinExistence type="inferred from homology"/>
<evidence type="ECO:0000256" key="3">
    <source>
        <dbReference type="SAM" id="MobiDB-lite"/>
    </source>
</evidence>
<keyword evidence="6" id="KW-1185">Reference proteome</keyword>
<comment type="similarity">
    <text evidence="1">Belongs to the leucine-binding protein family.</text>
</comment>
<evidence type="ECO:0000256" key="2">
    <source>
        <dbReference type="ARBA" id="ARBA00022729"/>
    </source>
</evidence>
<evidence type="ECO:0000313" key="5">
    <source>
        <dbReference type="EMBL" id="BBY67348.1"/>
    </source>
</evidence>
<dbReference type="PANTHER" id="PTHR47151:SF2">
    <property type="entry name" value="AMINO ACID BINDING PROTEIN"/>
    <property type="match status" value="1"/>
</dbReference>
<dbReference type="InterPro" id="IPR028082">
    <property type="entry name" value="Peripla_BP_I"/>
</dbReference>
<dbReference type="EMBL" id="AP022596">
    <property type="protein sequence ID" value="BBY67348.1"/>
    <property type="molecule type" value="Genomic_DNA"/>
</dbReference>
<accession>A0A7I7TE19</accession>
<reference evidence="5 6" key="1">
    <citation type="journal article" date="2019" name="Emerg. Microbes Infect.">
        <title>Comprehensive subspecies identification of 175 nontuberculous mycobacteria species based on 7547 genomic profiles.</title>
        <authorList>
            <person name="Matsumoto Y."/>
            <person name="Kinjo T."/>
            <person name="Motooka D."/>
            <person name="Nabeya D."/>
            <person name="Jung N."/>
            <person name="Uechi K."/>
            <person name="Horii T."/>
            <person name="Iida T."/>
            <person name="Fujita J."/>
            <person name="Nakamura S."/>
        </authorList>
    </citation>
    <scope>NUCLEOTIDE SEQUENCE [LARGE SCALE GENOMIC DNA]</scope>
    <source>
        <strain evidence="5 6">JCM 30396</strain>
    </source>
</reference>
<keyword evidence="2" id="KW-0732">Signal</keyword>
<dbReference type="InterPro" id="IPR028081">
    <property type="entry name" value="Leu-bd"/>
</dbReference>
<feature type="domain" description="Leucine-binding protein" evidence="4">
    <location>
        <begin position="105"/>
        <end position="432"/>
    </location>
</feature>
<dbReference type="CDD" id="cd06342">
    <property type="entry name" value="PBP1_ABC_LIVBP-like"/>
    <property type="match status" value="1"/>
</dbReference>
<dbReference type="PANTHER" id="PTHR47151">
    <property type="entry name" value="LEU/ILE/VAL-BINDING ABC TRANSPORTER SUBUNIT"/>
    <property type="match status" value="1"/>
</dbReference>